<dbReference type="PANTHER" id="PTHR43880">
    <property type="entry name" value="ALCOHOL DEHYDROGENASE"/>
    <property type="match status" value="1"/>
</dbReference>
<reference evidence="9" key="1">
    <citation type="submission" date="2017-07" db="EMBL/GenBank/DDBJ databases">
        <title>Taro Niue Genome Assembly and Annotation.</title>
        <authorList>
            <person name="Atibalentja N."/>
            <person name="Keating K."/>
            <person name="Fields C.J."/>
        </authorList>
    </citation>
    <scope>NUCLEOTIDE SEQUENCE</scope>
    <source>
        <strain evidence="9">Niue_2</strain>
        <tissue evidence="9">Leaf</tissue>
    </source>
</reference>
<dbReference type="Proteomes" id="UP000652761">
    <property type="component" value="Unassembled WGS sequence"/>
</dbReference>
<evidence type="ECO:0000256" key="3">
    <source>
        <dbReference type="ARBA" id="ARBA00022833"/>
    </source>
</evidence>
<dbReference type="Pfam" id="PF08240">
    <property type="entry name" value="ADH_N"/>
    <property type="match status" value="1"/>
</dbReference>
<evidence type="ECO:0000256" key="6">
    <source>
        <dbReference type="ARBA" id="ARBA00049164"/>
    </source>
</evidence>
<dbReference type="InterPro" id="IPR013154">
    <property type="entry name" value="ADH-like_N"/>
</dbReference>
<evidence type="ECO:0000313" key="10">
    <source>
        <dbReference type="Proteomes" id="UP000652761"/>
    </source>
</evidence>
<keyword evidence="10" id="KW-1185">Reference proteome</keyword>
<dbReference type="AlphaFoldDB" id="A0A843TQ37"/>
<keyword evidence="5" id="KW-0520">NAD</keyword>
<dbReference type="PROSITE" id="PS00059">
    <property type="entry name" value="ADH_ZINC"/>
    <property type="match status" value="1"/>
</dbReference>
<dbReference type="InterPro" id="IPR036291">
    <property type="entry name" value="NAD(P)-bd_dom_sf"/>
</dbReference>
<keyword evidence="2" id="KW-0479">Metal-binding</keyword>
<dbReference type="GO" id="GO:0046294">
    <property type="term" value="P:formaldehyde catabolic process"/>
    <property type="evidence" value="ECO:0007669"/>
    <property type="project" value="TreeGrafter"/>
</dbReference>
<evidence type="ECO:0000256" key="5">
    <source>
        <dbReference type="ARBA" id="ARBA00023027"/>
    </source>
</evidence>
<feature type="domain" description="Alcohol dehydrogenase-like N-terminal" evidence="8">
    <location>
        <begin position="41"/>
        <end position="169"/>
    </location>
</feature>
<comment type="catalytic activity">
    <reaction evidence="7">
        <text>a primary alcohol + NAD(+) = an aldehyde + NADH + H(+)</text>
        <dbReference type="Rhea" id="RHEA:10736"/>
        <dbReference type="ChEBI" id="CHEBI:15378"/>
        <dbReference type="ChEBI" id="CHEBI:15734"/>
        <dbReference type="ChEBI" id="CHEBI:17478"/>
        <dbReference type="ChEBI" id="CHEBI:57540"/>
        <dbReference type="ChEBI" id="CHEBI:57945"/>
        <dbReference type="EC" id="1.1.1.1"/>
    </reaction>
</comment>
<dbReference type="OrthoDB" id="417550at2759"/>
<dbReference type="SUPFAM" id="SSF50129">
    <property type="entry name" value="GroES-like"/>
    <property type="match status" value="1"/>
</dbReference>
<dbReference type="Gene3D" id="3.90.180.10">
    <property type="entry name" value="Medium-chain alcohol dehydrogenases, catalytic domain"/>
    <property type="match status" value="1"/>
</dbReference>
<dbReference type="GO" id="GO:0008270">
    <property type="term" value="F:zinc ion binding"/>
    <property type="evidence" value="ECO:0007669"/>
    <property type="project" value="InterPro"/>
</dbReference>
<comment type="catalytic activity">
    <reaction evidence="6">
        <text>a secondary alcohol + NAD(+) = a ketone + NADH + H(+)</text>
        <dbReference type="Rhea" id="RHEA:10740"/>
        <dbReference type="ChEBI" id="CHEBI:15378"/>
        <dbReference type="ChEBI" id="CHEBI:17087"/>
        <dbReference type="ChEBI" id="CHEBI:35681"/>
        <dbReference type="ChEBI" id="CHEBI:57540"/>
        <dbReference type="ChEBI" id="CHEBI:57945"/>
        <dbReference type="EC" id="1.1.1.1"/>
    </reaction>
</comment>
<dbReference type="EMBL" id="NMUH01000156">
    <property type="protein sequence ID" value="MQL73171.1"/>
    <property type="molecule type" value="Genomic_DNA"/>
</dbReference>
<evidence type="ECO:0000259" key="8">
    <source>
        <dbReference type="Pfam" id="PF08240"/>
    </source>
</evidence>
<evidence type="ECO:0000313" key="9">
    <source>
        <dbReference type="EMBL" id="MQL73171.1"/>
    </source>
</evidence>
<gene>
    <name evidence="9" type="ORF">Taro_005519</name>
</gene>
<dbReference type="Gene3D" id="3.40.50.720">
    <property type="entry name" value="NAD(P)-binding Rossmann-like Domain"/>
    <property type="match status" value="1"/>
</dbReference>
<dbReference type="GO" id="GO:0004022">
    <property type="term" value="F:alcohol dehydrogenase (NAD+) activity"/>
    <property type="evidence" value="ECO:0007669"/>
    <property type="project" value="UniProtKB-EC"/>
</dbReference>
<proteinExistence type="predicted"/>
<keyword evidence="4" id="KW-0560">Oxidoreductase</keyword>
<dbReference type="GO" id="GO:0051903">
    <property type="term" value="F:S-(hydroxymethyl)glutathione dehydrogenase [NAD(P)+] activity"/>
    <property type="evidence" value="ECO:0007669"/>
    <property type="project" value="TreeGrafter"/>
</dbReference>
<sequence length="302" mass="31752">MVMETVEEVSLGKPIRCRAAVCRGAGQPLQMEEVVVAAPGPWQVRIKIICSSLCHSDLTFWRMKDFPGVFPRIFGHEAVGVVESVGEGVEEVGPGDVVLPTFLGNCGACADCTSQRSNMCAIGFHLPPGLPRGAPSPFTSAADGSVIHNFLAVSSFVEYTVVDVAYVTRVDPAIPPEKACLLSCGVSTGVGAAWKVAAVEEGSTVVVFGLGAVGLAVAEGARLRGAAKIIGVDLNPDKFEIEPPALSFRVRPGVADRRFQLLRQVERQSASPSSRQSASASSGCSHRVRLVRFVAACSSPAF</sequence>
<dbReference type="InterPro" id="IPR011032">
    <property type="entry name" value="GroES-like_sf"/>
</dbReference>
<comment type="cofactor">
    <cofactor evidence="1">
        <name>Zn(2+)</name>
        <dbReference type="ChEBI" id="CHEBI:29105"/>
    </cofactor>
</comment>
<dbReference type="FunFam" id="3.90.180.10:FF:000067">
    <property type="entry name" value="alcohol dehydrogenase 1-like isoform X1"/>
    <property type="match status" value="1"/>
</dbReference>
<keyword evidence="3" id="KW-0862">Zinc</keyword>
<dbReference type="SUPFAM" id="SSF51735">
    <property type="entry name" value="NAD(P)-binding Rossmann-fold domains"/>
    <property type="match status" value="1"/>
</dbReference>
<dbReference type="GO" id="GO:0005829">
    <property type="term" value="C:cytosol"/>
    <property type="evidence" value="ECO:0007669"/>
    <property type="project" value="TreeGrafter"/>
</dbReference>
<organism evidence="9 10">
    <name type="scientific">Colocasia esculenta</name>
    <name type="common">Wild taro</name>
    <name type="synonym">Arum esculentum</name>
    <dbReference type="NCBI Taxonomy" id="4460"/>
    <lineage>
        <taxon>Eukaryota</taxon>
        <taxon>Viridiplantae</taxon>
        <taxon>Streptophyta</taxon>
        <taxon>Embryophyta</taxon>
        <taxon>Tracheophyta</taxon>
        <taxon>Spermatophyta</taxon>
        <taxon>Magnoliopsida</taxon>
        <taxon>Liliopsida</taxon>
        <taxon>Araceae</taxon>
        <taxon>Aroideae</taxon>
        <taxon>Colocasieae</taxon>
        <taxon>Colocasia</taxon>
    </lineage>
</organism>
<protein>
    <recommendedName>
        <fullName evidence="8">Alcohol dehydrogenase-like N-terminal domain-containing protein</fullName>
    </recommendedName>
</protein>
<dbReference type="PANTHER" id="PTHR43880:SF10">
    <property type="entry name" value="ALCOHOL DEHYDROGENASE-LIKE 2"/>
    <property type="match status" value="1"/>
</dbReference>
<evidence type="ECO:0000256" key="4">
    <source>
        <dbReference type="ARBA" id="ARBA00023002"/>
    </source>
</evidence>
<evidence type="ECO:0000256" key="7">
    <source>
        <dbReference type="ARBA" id="ARBA00049243"/>
    </source>
</evidence>
<dbReference type="InterPro" id="IPR002328">
    <property type="entry name" value="ADH_Zn_CS"/>
</dbReference>
<accession>A0A843TQ37</accession>
<name>A0A843TQ37_COLES</name>
<evidence type="ECO:0000256" key="1">
    <source>
        <dbReference type="ARBA" id="ARBA00001947"/>
    </source>
</evidence>
<evidence type="ECO:0000256" key="2">
    <source>
        <dbReference type="ARBA" id="ARBA00022723"/>
    </source>
</evidence>
<comment type="caution">
    <text evidence="9">The sequence shown here is derived from an EMBL/GenBank/DDBJ whole genome shotgun (WGS) entry which is preliminary data.</text>
</comment>